<dbReference type="AlphaFoldDB" id="A0A150GKF7"/>
<feature type="compositionally biased region" description="Low complexity" evidence="1">
    <location>
        <begin position="437"/>
        <end position="457"/>
    </location>
</feature>
<feature type="region of interest" description="Disordered" evidence="1">
    <location>
        <begin position="672"/>
        <end position="693"/>
    </location>
</feature>
<feature type="compositionally biased region" description="Pro residues" evidence="1">
    <location>
        <begin position="185"/>
        <end position="195"/>
    </location>
</feature>
<dbReference type="OrthoDB" id="553105at2759"/>
<gene>
    <name evidence="2" type="ORF">GPECTOR_17g927</name>
</gene>
<feature type="region of interest" description="Disordered" evidence="1">
    <location>
        <begin position="83"/>
        <end position="200"/>
    </location>
</feature>
<accession>A0A150GKF7</accession>
<keyword evidence="3" id="KW-1185">Reference proteome</keyword>
<feature type="compositionally biased region" description="Basic residues" evidence="1">
    <location>
        <begin position="101"/>
        <end position="110"/>
    </location>
</feature>
<feature type="compositionally biased region" description="Polar residues" evidence="1">
    <location>
        <begin position="389"/>
        <end position="403"/>
    </location>
</feature>
<feature type="region of interest" description="Disordered" evidence="1">
    <location>
        <begin position="1"/>
        <end position="60"/>
    </location>
</feature>
<organism evidence="2 3">
    <name type="scientific">Gonium pectorale</name>
    <name type="common">Green alga</name>
    <dbReference type="NCBI Taxonomy" id="33097"/>
    <lineage>
        <taxon>Eukaryota</taxon>
        <taxon>Viridiplantae</taxon>
        <taxon>Chlorophyta</taxon>
        <taxon>core chlorophytes</taxon>
        <taxon>Chlorophyceae</taxon>
        <taxon>CS clade</taxon>
        <taxon>Chlamydomonadales</taxon>
        <taxon>Volvocaceae</taxon>
        <taxon>Gonium</taxon>
    </lineage>
</organism>
<feature type="region of interest" description="Disordered" evidence="1">
    <location>
        <begin position="552"/>
        <end position="573"/>
    </location>
</feature>
<feature type="region of interest" description="Disordered" evidence="1">
    <location>
        <begin position="435"/>
        <end position="457"/>
    </location>
</feature>
<dbReference type="Proteomes" id="UP000075714">
    <property type="component" value="Unassembled WGS sequence"/>
</dbReference>
<dbReference type="EMBL" id="LSYV01000018">
    <property type="protein sequence ID" value="KXZ50288.1"/>
    <property type="molecule type" value="Genomic_DNA"/>
</dbReference>
<feature type="compositionally biased region" description="Low complexity" evidence="1">
    <location>
        <begin position="556"/>
        <end position="570"/>
    </location>
</feature>
<name>A0A150GKF7_GONPE</name>
<dbReference type="STRING" id="33097.A0A150GKF7"/>
<evidence type="ECO:0000256" key="1">
    <source>
        <dbReference type="SAM" id="MobiDB-lite"/>
    </source>
</evidence>
<reference evidence="3" key="1">
    <citation type="journal article" date="2016" name="Nat. Commun.">
        <title>The Gonium pectorale genome demonstrates co-option of cell cycle regulation during the evolution of multicellularity.</title>
        <authorList>
            <person name="Hanschen E.R."/>
            <person name="Marriage T.N."/>
            <person name="Ferris P.J."/>
            <person name="Hamaji T."/>
            <person name="Toyoda A."/>
            <person name="Fujiyama A."/>
            <person name="Neme R."/>
            <person name="Noguchi H."/>
            <person name="Minakuchi Y."/>
            <person name="Suzuki M."/>
            <person name="Kawai-Toyooka H."/>
            <person name="Smith D.R."/>
            <person name="Sparks H."/>
            <person name="Anderson J."/>
            <person name="Bakaric R."/>
            <person name="Luria V."/>
            <person name="Karger A."/>
            <person name="Kirschner M.W."/>
            <person name="Durand P.M."/>
            <person name="Michod R.E."/>
            <person name="Nozaki H."/>
            <person name="Olson B.J."/>
        </authorList>
    </citation>
    <scope>NUCLEOTIDE SEQUENCE [LARGE SCALE GENOMIC DNA]</scope>
    <source>
        <strain evidence="3">NIES-2863</strain>
    </source>
</reference>
<evidence type="ECO:0000313" key="3">
    <source>
        <dbReference type="Proteomes" id="UP000075714"/>
    </source>
</evidence>
<feature type="region of interest" description="Disordered" evidence="1">
    <location>
        <begin position="355"/>
        <end position="411"/>
    </location>
</feature>
<sequence length="693" mass="71116">MVSATSDLGLLQDVEQHDGSKGQSGAPDEALFRRRGSRERLAALSAGTSRPGSAGSGVAMVPPGVAAAAAEALGALAAAVELRRRHSPTASSAGDGSSRGHSPRSPRRMSPRLALRRMPSPRVHPSPDGTPQRGNSPPDGYNPRRPSSAAAAVVAAVADDGRSSLPAAQAERQEQRRLHPDSLTAPPPSPVPHSQPQPHSVVAGHTLRLGRHLRAATARQSSFTRSLAVIGRTASDSRNDSGASARQAELLSHAAEGAPTGPDPGGVVSLPGSVADAERCASAPSRLSASADEAMLAEMGIVPPEGDEYRDCAEDGSLPTETVDGGDGTRGELVCTSRVAWSSFLHCETDSEGLAGHGGSAADGSGAQPPTAPKAGGDEDEGARPRAQGANSTTEDTGGSCSESGEDLSAAAEPIQVAPARPRRMAAAGVQIPADEASATGPPAACPAADAPSGSGSDATAATAAGAGTVIEAALRRGRRTYGAAGGGAIALSAISHGRAAAARARRRQLLQNMLAAANNSTAGAAGEGRQQPAAAPHHALHTYGLLQRTSGSGRAVAARPPRDSVAASAAPPPPPEVLLVDDAAIGTCAHLAGLTLLFRVRWRQLPGRFGDMPYCSWVPLDQLPPGDGQEALRRFMTGPRWRRFKATSQYAQFAREYRDRIPRLMPIWEAEEEGSGTSRELREVEEVDEGTE</sequence>
<feature type="compositionally biased region" description="Low complexity" evidence="1">
    <location>
        <begin position="149"/>
        <end position="158"/>
    </location>
</feature>
<proteinExistence type="predicted"/>
<evidence type="ECO:0000313" key="2">
    <source>
        <dbReference type="EMBL" id="KXZ50288.1"/>
    </source>
</evidence>
<protein>
    <submittedName>
        <fullName evidence="2">Uncharacterized protein</fullName>
    </submittedName>
</protein>
<feature type="compositionally biased region" description="Basic and acidic residues" evidence="1">
    <location>
        <begin position="171"/>
        <end position="180"/>
    </location>
</feature>
<comment type="caution">
    <text evidence="2">The sequence shown here is derived from an EMBL/GenBank/DDBJ whole genome shotgun (WGS) entry which is preliminary data.</text>
</comment>